<dbReference type="Proteomes" id="UP001283361">
    <property type="component" value="Unassembled WGS sequence"/>
</dbReference>
<reference evidence="1" key="1">
    <citation type="journal article" date="2023" name="G3 (Bethesda)">
        <title>A reference genome for the long-term kleptoplast-retaining sea slug Elysia crispata morphotype clarki.</title>
        <authorList>
            <person name="Eastman K.E."/>
            <person name="Pendleton A.L."/>
            <person name="Shaikh M.A."/>
            <person name="Suttiyut T."/>
            <person name="Ogas R."/>
            <person name="Tomko P."/>
            <person name="Gavelis G."/>
            <person name="Widhalm J.R."/>
            <person name="Wisecaver J.H."/>
        </authorList>
    </citation>
    <scope>NUCLEOTIDE SEQUENCE</scope>
    <source>
        <strain evidence="1">ECLA1</strain>
    </source>
</reference>
<keyword evidence="2" id="KW-1185">Reference proteome</keyword>
<dbReference type="EMBL" id="JAWDGP010006075">
    <property type="protein sequence ID" value="KAK3747727.1"/>
    <property type="molecule type" value="Genomic_DNA"/>
</dbReference>
<gene>
    <name evidence="1" type="ORF">RRG08_024874</name>
</gene>
<name>A0AAE1CZL1_9GAST</name>
<evidence type="ECO:0000313" key="2">
    <source>
        <dbReference type="Proteomes" id="UP001283361"/>
    </source>
</evidence>
<proteinExistence type="predicted"/>
<protein>
    <submittedName>
        <fullName evidence="1">Uncharacterized protein</fullName>
    </submittedName>
</protein>
<sequence>MITHSTMWRPLQQRPGVVASLGSLRRCLDGALRAPVDPDWTCVQESPKGHKLVPSAGNINTQITLYALQKVRINGRHH</sequence>
<organism evidence="1 2">
    <name type="scientific">Elysia crispata</name>
    <name type="common">lettuce slug</name>
    <dbReference type="NCBI Taxonomy" id="231223"/>
    <lineage>
        <taxon>Eukaryota</taxon>
        <taxon>Metazoa</taxon>
        <taxon>Spiralia</taxon>
        <taxon>Lophotrochozoa</taxon>
        <taxon>Mollusca</taxon>
        <taxon>Gastropoda</taxon>
        <taxon>Heterobranchia</taxon>
        <taxon>Euthyneura</taxon>
        <taxon>Panpulmonata</taxon>
        <taxon>Sacoglossa</taxon>
        <taxon>Placobranchoidea</taxon>
        <taxon>Plakobranchidae</taxon>
        <taxon>Elysia</taxon>
    </lineage>
</organism>
<dbReference type="AlphaFoldDB" id="A0AAE1CZL1"/>
<accession>A0AAE1CZL1</accession>
<comment type="caution">
    <text evidence="1">The sequence shown here is derived from an EMBL/GenBank/DDBJ whole genome shotgun (WGS) entry which is preliminary data.</text>
</comment>
<evidence type="ECO:0000313" key="1">
    <source>
        <dbReference type="EMBL" id="KAK3747727.1"/>
    </source>
</evidence>